<comment type="subcellular location">
    <subcellularLocation>
        <location evidence="1">Membrane</location>
        <topology evidence="1">Multi-pass membrane protein</topology>
    </subcellularLocation>
</comment>
<feature type="transmembrane region" description="Helical" evidence="6">
    <location>
        <begin position="456"/>
        <end position="474"/>
    </location>
</feature>
<evidence type="ECO:0000256" key="4">
    <source>
        <dbReference type="ARBA" id="ARBA00022989"/>
    </source>
</evidence>
<dbReference type="Proteomes" id="UP001153365">
    <property type="component" value="Unassembled WGS sequence"/>
</dbReference>
<dbReference type="InterPro" id="IPR004299">
    <property type="entry name" value="MBOAT_fam"/>
</dbReference>
<evidence type="ECO:0000313" key="8">
    <source>
        <dbReference type="Proteomes" id="UP001153365"/>
    </source>
</evidence>
<dbReference type="Pfam" id="PF03062">
    <property type="entry name" value="MBOAT"/>
    <property type="match status" value="1"/>
</dbReference>
<sequence>MGFEVTSLTVRIPSSIRNSSAGHSKSAIPLSNLRMEKLKSQKKVQRRWFTIEFIFYFLLMAFCLKKMLESTASLSNEQHPNYQYYKHKLSPGWIQGRQVDNSDSQYRKFRLGIVQLSALEVGYLVLSKIFHLSDIPRVHFQTIISAVILVALHGTSVLKIMVIISLNYVIARVSMLGFGFASNSSKTRALSCTLIWVFNLAILFANDYWDGYRFRNLWIGLDFLDNNNYRGLLPRWQIGFNISMLRLISYGMDYQWAVQSGFAEKERAEMHRTKDEYGFQNYFNYIFYPPLYIAGPIITFNNFVSQINVKPITITRDSLIGYFIRFIICFLLLEFILHYMYVVAIKDAKAWVGDSMFELSVIGYWNLTIVWLKLLIPWRFFRFWALLDGIDPPENMVRCMTNNYSTLGFWRSWHRSYNLWIVRYIYIPLGGSNNMIISTILVFTFVALWHDLSFTLLTWGWLISFFVLPEIIARKFFEKSHLRNEWYFRYIIGFGGCFNILTMMSANLIGFSLGLDGVNLMWSQFLGSFSGFLFLIKVMFVFFCAVQIMIEYREEEARKSIYRKC</sequence>
<feature type="transmembrane region" description="Helical" evidence="6">
    <location>
        <begin position="322"/>
        <end position="342"/>
    </location>
</feature>
<comment type="caution">
    <text evidence="7">The sequence shown here is derived from an EMBL/GenBank/DDBJ whole genome shotgun (WGS) entry which is preliminary data.</text>
</comment>
<dbReference type="GO" id="GO:0008374">
    <property type="term" value="F:O-acyltransferase activity"/>
    <property type="evidence" value="ECO:0007669"/>
    <property type="project" value="TreeGrafter"/>
</dbReference>
<dbReference type="GO" id="GO:0016020">
    <property type="term" value="C:membrane"/>
    <property type="evidence" value="ECO:0007669"/>
    <property type="project" value="UniProtKB-SubCell"/>
</dbReference>
<feature type="transmembrane region" description="Helical" evidence="6">
    <location>
        <begin position="424"/>
        <end position="450"/>
    </location>
</feature>
<dbReference type="EMBL" id="CALTRL010000671">
    <property type="protein sequence ID" value="CAH7669216.1"/>
    <property type="molecule type" value="Genomic_DNA"/>
</dbReference>
<dbReference type="InterPro" id="IPR051085">
    <property type="entry name" value="MB_O-acyltransferase"/>
</dbReference>
<feature type="transmembrane region" description="Helical" evidence="6">
    <location>
        <begin position="282"/>
        <end position="301"/>
    </location>
</feature>
<feature type="transmembrane region" description="Helical" evidence="6">
    <location>
        <begin position="189"/>
        <end position="209"/>
    </location>
</feature>
<evidence type="ECO:0000256" key="3">
    <source>
        <dbReference type="ARBA" id="ARBA00022692"/>
    </source>
</evidence>
<keyword evidence="5 6" id="KW-0472">Membrane</keyword>
<keyword evidence="3 6" id="KW-0812">Transmembrane</keyword>
<dbReference type="PANTHER" id="PTHR13285">
    <property type="entry name" value="ACYLTRANSFERASE"/>
    <property type="match status" value="1"/>
</dbReference>
<feature type="transmembrane region" description="Helical" evidence="6">
    <location>
        <begin position="362"/>
        <end position="381"/>
    </location>
</feature>
<feature type="transmembrane region" description="Helical" evidence="6">
    <location>
        <begin position="486"/>
        <end position="509"/>
    </location>
</feature>
<dbReference type="GO" id="GO:0005783">
    <property type="term" value="C:endoplasmic reticulum"/>
    <property type="evidence" value="ECO:0007669"/>
    <property type="project" value="TreeGrafter"/>
</dbReference>
<evidence type="ECO:0000256" key="1">
    <source>
        <dbReference type="ARBA" id="ARBA00004141"/>
    </source>
</evidence>
<dbReference type="PANTHER" id="PTHR13285:SF18">
    <property type="entry name" value="PROTEIN-CYSTEINE N-PALMITOYLTRANSFERASE RASP"/>
    <property type="match status" value="1"/>
</dbReference>
<dbReference type="AlphaFoldDB" id="A0AAV0APJ3"/>
<keyword evidence="8" id="KW-1185">Reference proteome</keyword>
<reference evidence="7" key="1">
    <citation type="submission" date="2022-06" db="EMBL/GenBank/DDBJ databases">
        <authorList>
            <consortium name="SYNGENTA / RWTH Aachen University"/>
        </authorList>
    </citation>
    <scope>NUCLEOTIDE SEQUENCE</scope>
</reference>
<organism evidence="7 8">
    <name type="scientific">Phakopsora pachyrhizi</name>
    <name type="common">Asian soybean rust disease fungus</name>
    <dbReference type="NCBI Taxonomy" id="170000"/>
    <lineage>
        <taxon>Eukaryota</taxon>
        <taxon>Fungi</taxon>
        <taxon>Dikarya</taxon>
        <taxon>Basidiomycota</taxon>
        <taxon>Pucciniomycotina</taxon>
        <taxon>Pucciniomycetes</taxon>
        <taxon>Pucciniales</taxon>
        <taxon>Phakopsoraceae</taxon>
        <taxon>Phakopsora</taxon>
    </lineage>
</organism>
<accession>A0AAV0APJ3</accession>
<evidence type="ECO:0000313" key="7">
    <source>
        <dbReference type="EMBL" id="CAH7669216.1"/>
    </source>
</evidence>
<evidence type="ECO:0000256" key="2">
    <source>
        <dbReference type="ARBA" id="ARBA00010323"/>
    </source>
</evidence>
<gene>
    <name evidence="7" type="ORF">PPACK8108_LOCUS3799</name>
</gene>
<evidence type="ECO:0000256" key="5">
    <source>
        <dbReference type="ARBA" id="ARBA00023136"/>
    </source>
</evidence>
<feature type="transmembrane region" description="Helical" evidence="6">
    <location>
        <begin position="48"/>
        <end position="68"/>
    </location>
</feature>
<dbReference type="GO" id="GO:0006506">
    <property type="term" value="P:GPI anchor biosynthetic process"/>
    <property type="evidence" value="ECO:0007669"/>
    <property type="project" value="TreeGrafter"/>
</dbReference>
<feature type="transmembrane region" description="Helical" evidence="6">
    <location>
        <begin position="109"/>
        <end position="126"/>
    </location>
</feature>
<name>A0AAV0APJ3_PHAPC</name>
<evidence type="ECO:0000256" key="6">
    <source>
        <dbReference type="SAM" id="Phobius"/>
    </source>
</evidence>
<proteinExistence type="inferred from homology"/>
<protein>
    <submittedName>
        <fullName evidence="7">MBOAT, membrane-bound O-acyltransferase family-domain-containing protein</fullName>
    </submittedName>
</protein>
<keyword evidence="4 6" id="KW-1133">Transmembrane helix</keyword>
<feature type="transmembrane region" description="Helical" evidence="6">
    <location>
        <begin position="529"/>
        <end position="550"/>
    </location>
</feature>
<comment type="similarity">
    <text evidence="2">Belongs to the membrane-bound acyltransferase family.</text>
</comment>